<dbReference type="InterPro" id="IPR004843">
    <property type="entry name" value="Calcineurin-like_PHP"/>
</dbReference>
<dbReference type="EMBL" id="CP010311">
    <property type="protein sequence ID" value="AJF05440.1"/>
    <property type="molecule type" value="Genomic_DNA"/>
</dbReference>
<dbReference type="AlphaFoldDB" id="A0A0B5FN65"/>
<dbReference type="InterPro" id="IPR050126">
    <property type="entry name" value="Ap4A_hydrolase"/>
</dbReference>
<dbReference type="STRING" id="483547.GSUB_00940"/>
<dbReference type="GO" id="GO:0005737">
    <property type="term" value="C:cytoplasm"/>
    <property type="evidence" value="ECO:0007669"/>
    <property type="project" value="TreeGrafter"/>
</dbReference>
<accession>A0A0B5FN65</accession>
<keyword evidence="3" id="KW-1185">Reference proteome</keyword>
<dbReference type="KEGG" id="gsb:GSUB_00940"/>
<dbReference type="Proteomes" id="UP000035036">
    <property type="component" value="Chromosome"/>
</dbReference>
<dbReference type="PRINTS" id="PR00114">
    <property type="entry name" value="STPHPHTASE"/>
</dbReference>
<organism evidence="2 3">
    <name type="scientific">Geoalkalibacter subterraneus</name>
    <dbReference type="NCBI Taxonomy" id="483547"/>
    <lineage>
        <taxon>Bacteria</taxon>
        <taxon>Pseudomonadati</taxon>
        <taxon>Thermodesulfobacteriota</taxon>
        <taxon>Desulfuromonadia</taxon>
        <taxon>Desulfuromonadales</taxon>
        <taxon>Geoalkalibacteraceae</taxon>
        <taxon>Geoalkalibacter</taxon>
    </lineage>
</organism>
<dbReference type="InterPro" id="IPR006186">
    <property type="entry name" value="Ser/Thr-sp_prot-phosphatase"/>
</dbReference>
<gene>
    <name evidence="2" type="ORF">GSUB_00940</name>
</gene>
<sequence length="309" mass="35339">MAYDLIGDIHGCADELTALLGKLGYRKTNNAYRHPERRVVFLGDYIDRGKQNKQTLSIVRSMVEAGSAIAIAGNHEYNALCYHTRHPQTGQYLRPHTDKNIRQHQSFLNEFNQDDDGLKSTIEWFSQLPLYLDLGEVRVVHACWHPEKISELETLGFTNSLNDELLLASCRKDSQEYRIIETLLKGTEVDLPSGSSFLDKDGHERREIRTKWWQSKADTYREAALLSESELSRIPDDPFPEDELIGYSYDAPAVFFGHYWLQGQPSVFNQNIACLDYSVGKPGGALCCYRWSGESQLSNENFVRVPRKN</sequence>
<dbReference type="PANTHER" id="PTHR42850:SF7">
    <property type="entry name" value="BIS(5'-NUCLEOSYL)-TETRAPHOSPHATASE PRPE [ASYMMETRICAL]"/>
    <property type="match status" value="1"/>
</dbReference>
<dbReference type="Pfam" id="PF00149">
    <property type="entry name" value="Metallophos"/>
    <property type="match status" value="1"/>
</dbReference>
<reference evidence="2 3" key="1">
    <citation type="journal article" date="2015" name="Genome Announc.">
        <title>Genomes of Geoalkalibacter ferrihydriticus Z-0531T and Geoalkalibacter subterraneus Red1T, Two Haloalkaliphilic Metal-Reducing Deltaproteobacteria.</title>
        <authorList>
            <person name="Badalamenti J.P."/>
            <person name="Krajmalnik-Brown R."/>
            <person name="Torres C.I."/>
            <person name="Bond D.R."/>
        </authorList>
    </citation>
    <scope>NUCLEOTIDE SEQUENCE [LARGE SCALE GENOMIC DNA]</scope>
    <source>
        <strain evidence="2 3">Red1</strain>
    </source>
</reference>
<dbReference type="OrthoDB" id="9807890at2"/>
<dbReference type="HOGENOM" id="CLU_055439_0_0_7"/>
<feature type="domain" description="Calcineurin-like phosphoesterase" evidence="1">
    <location>
        <begin position="5"/>
        <end position="171"/>
    </location>
</feature>
<dbReference type="SUPFAM" id="SSF56300">
    <property type="entry name" value="Metallo-dependent phosphatases"/>
    <property type="match status" value="1"/>
</dbReference>
<name>A0A0B5FN65_9BACT</name>
<dbReference type="InterPro" id="IPR029052">
    <property type="entry name" value="Metallo-depent_PP-like"/>
</dbReference>
<dbReference type="PANTHER" id="PTHR42850">
    <property type="entry name" value="METALLOPHOSPHOESTERASE"/>
    <property type="match status" value="1"/>
</dbReference>
<protein>
    <recommendedName>
        <fullName evidence="1">Calcineurin-like phosphoesterase domain-containing protein</fullName>
    </recommendedName>
</protein>
<evidence type="ECO:0000313" key="2">
    <source>
        <dbReference type="EMBL" id="AJF05440.1"/>
    </source>
</evidence>
<dbReference type="GO" id="GO:0016791">
    <property type="term" value="F:phosphatase activity"/>
    <property type="evidence" value="ECO:0007669"/>
    <property type="project" value="TreeGrafter"/>
</dbReference>
<dbReference type="RefSeq" id="WP_040198757.1">
    <property type="nucleotide sequence ID" value="NZ_CP010311.1"/>
</dbReference>
<evidence type="ECO:0000313" key="3">
    <source>
        <dbReference type="Proteomes" id="UP000035036"/>
    </source>
</evidence>
<evidence type="ECO:0000259" key="1">
    <source>
        <dbReference type="Pfam" id="PF00149"/>
    </source>
</evidence>
<proteinExistence type="predicted"/>
<dbReference type="Gene3D" id="3.60.21.10">
    <property type="match status" value="1"/>
</dbReference>